<dbReference type="InterPro" id="IPR054058">
    <property type="entry name" value="HTH_67"/>
</dbReference>
<gene>
    <name evidence="1" type="ORF">AWC06_18565</name>
</gene>
<organism evidence="1 2">
    <name type="scientific">Mycobacterium fragae</name>
    <dbReference type="NCBI Taxonomy" id="1260918"/>
    <lineage>
        <taxon>Bacteria</taxon>
        <taxon>Bacillati</taxon>
        <taxon>Actinomycetota</taxon>
        <taxon>Actinomycetes</taxon>
        <taxon>Mycobacteriales</taxon>
        <taxon>Mycobacteriaceae</taxon>
        <taxon>Mycobacterium</taxon>
    </lineage>
</organism>
<dbReference type="AlphaFoldDB" id="A0A1X1UPT3"/>
<dbReference type="NCBIfam" id="NF047719">
    <property type="entry name" value="SCO6745_fam_HTH"/>
    <property type="match status" value="1"/>
</dbReference>
<proteinExistence type="predicted"/>
<keyword evidence="2" id="KW-1185">Reference proteome</keyword>
<dbReference type="Pfam" id="PF21863">
    <property type="entry name" value="HTH_67"/>
    <property type="match status" value="1"/>
</dbReference>
<dbReference type="Proteomes" id="UP000194000">
    <property type="component" value="Unassembled WGS sequence"/>
</dbReference>
<dbReference type="STRING" id="1260918.AWC06_18565"/>
<evidence type="ECO:0008006" key="3">
    <source>
        <dbReference type="Google" id="ProtNLM"/>
    </source>
</evidence>
<evidence type="ECO:0000313" key="1">
    <source>
        <dbReference type="EMBL" id="ORV58751.1"/>
    </source>
</evidence>
<accession>A0A1X1UPT3</accession>
<sequence length="307" mass="32435">MTTTDTIDEIRVMPIAPARALASVIEPFAGQVYFAPECHAGYAALGFGPSPGTTGEVAMPDGQAYFCSRGSVMGQVPGEVVAAAFAVFNPAVVVPAVDAGWRLTDAATLCAARTDGAVCQLRRVLGARPDGLDRVLELLRRASEQLPLAGKPLFAGLVGQGLPGEALADAWRLADELREYRGDVHVNVWTAAGFDAVEIGLFTELFWGLPLRSYIRTRAWTDDDLAAGEDRLQSRGLIRDGSFTDAGRAARESIEAATDEGCAPIIAALGDDLDELVGFLAEWSRQVQSAGGYPAKGPHDLAALANH</sequence>
<protein>
    <recommendedName>
        <fullName evidence="3">SalK</fullName>
    </recommendedName>
</protein>
<comment type="caution">
    <text evidence="1">The sequence shown here is derived from an EMBL/GenBank/DDBJ whole genome shotgun (WGS) entry which is preliminary data.</text>
</comment>
<dbReference type="EMBL" id="LQOW01000026">
    <property type="protein sequence ID" value="ORV58751.1"/>
    <property type="molecule type" value="Genomic_DNA"/>
</dbReference>
<reference evidence="1 2" key="1">
    <citation type="submission" date="2016-01" db="EMBL/GenBank/DDBJ databases">
        <title>The new phylogeny of the genus Mycobacterium.</title>
        <authorList>
            <person name="Tarcisio F."/>
            <person name="Conor M."/>
            <person name="Antonella G."/>
            <person name="Elisabetta G."/>
            <person name="Giulia F.S."/>
            <person name="Sara T."/>
            <person name="Anna F."/>
            <person name="Clotilde B."/>
            <person name="Roberto B."/>
            <person name="Veronica D.S."/>
            <person name="Fabio R."/>
            <person name="Monica P."/>
            <person name="Olivier J."/>
            <person name="Enrico T."/>
            <person name="Nicola S."/>
        </authorList>
    </citation>
    <scope>NUCLEOTIDE SEQUENCE [LARGE SCALE GENOMIC DNA]</scope>
    <source>
        <strain evidence="1 2">DSM 45731</strain>
    </source>
</reference>
<evidence type="ECO:0000313" key="2">
    <source>
        <dbReference type="Proteomes" id="UP000194000"/>
    </source>
</evidence>
<name>A0A1X1UPT3_9MYCO</name>